<reference evidence="1 2" key="1">
    <citation type="submission" date="2018-09" db="EMBL/GenBank/DDBJ databases">
        <authorList>
            <person name="Zhu H."/>
        </authorList>
    </citation>
    <scope>NUCLEOTIDE SEQUENCE [LARGE SCALE GENOMIC DNA]</scope>
    <source>
        <strain evidence="1 2">K1S02-61</strain>
    </source>
</reference>
<proteinExistence type="predicted"/>
<protein>
    <submittedName>
        <fullName evidence="1">Uncharacterized protein</fullName>
    </submittedName>
</protein>
<dbReference type="Proteomes" id="UP000284006">
    <property type="component" value="Unassembled WGS sequence"/>
</dbReference>
<evidence type="ECO:0000313" key="2">
    <source>
        <dbReference type="Proteomes" id="UP000284006"/>
    </source>
</evidence>
<gene>
    <name evidence="1" type="ORF">D3872_20340</name>
</gene>
<comment type="caution">
    <text evidence="1">The sequence shown here is derived from an EMBL/GenBank/DDBJ whole genome shotgun (WGS) entry which is preliminary data.</text>
</comment>
<dbReference type="EMBL" id="QYUP01000150">
    <property type="protein sequence ID" value="RJG11327.1"/>
    <property type="molecule type" value="Genomic_DNA"/>
</dbReference>
<accession>A0A418XFV1</accession>
<sequence length="243" mass="27341">MRDKGGTLLLSNISLGEFAGPSDPQHAIAAEAFIERLLPNIYLTDFAFDKILEREHKEPDNVTRFWPSADLPQLKLLAERTQNPNLGVTMQGFIRMSYQNRVAMIAAMNEVVQQIVGGIKDARADPSYISKAKSVTPDGSRPRTLNILSELTRGFYLDLAAPIRENDIVDMLHAIMPINCCDYVLLDGAWAERVEKMKHRIEKFGAPMRIAKCFSKRNQGVHAFLSDLEEFDQHNLVSPAVPY</sequence>
<dbReference type="AlphaFoldDB" id="A0A418XFV1"/>
<organism evidence="1 2">
    <name type="scientific">Massilia cavernae</name>
    <dbReference type="NCBI Taxonomy" id="2320864"/>
    <lineage>
        <taxon>Bacteria</taxon>
        <taxon>Pseudomonadati</taxon>
        <taxon>Pseudomonadota</taxon>
        <taxon>Betaproteobacteria</taxon>
        <taxon>Burkholderiales</taxon>
        <taxon>Oxalobacteraceae</taxon>
        <taxon>Telluria group</taxon>
        <taxon>Massilia</taxon>
    </lineage>
</organism>
<name>A0A418XFV1_9BURK</name>
<evidence type="ECO:0000313" key="1">
    <source>
        <dbReference type="EMBL" id="RJG11327.1"/>
    </source>
</evidence>
<keyword evidence="2" id="KW-1185">Reference proteome</keyword>